<proteinExistence type="predicted"/>
<dbReference type="InterPro" id="IPR011991">
    <property type="entry name" value="ArsR-like_HTH"/>
</dbReference>
<dbReference type="SUPFAM" id="SSF46785">
    <property type="entry name" value="Winged helix' DNA-binding domain"/>
    <property type="match status" value="1"/>
</dbReference>
<dbReference type="InterPro" id="IPR036388">
    <property type="entry name" value="WH-like_DNA-bd_sf"/>
</dbReference>
<dbReference type="EMBL" id="JACSPX010000001">
    <property type="protein sequence ID" value="MBD8011556.1"/>
    <property type="molecule type" value="Genomic_DNA"/>
</dbReference>
<reference evidence="3 4" key="1">
    <citation type="submission" date="2020-08" db="EMBL/GenBank/DDBJ databases">
        <title>A Genomic Blueprint of the Chicken Gut Microbiome.</title>
        <authorList>
            <person name="Gilroy R."/>
            <person name="Ravi A."/>
            <person name="Getino M."/>
            <person name="Pursley I."/>
            <person name="Horton D.L."/>
            <person name="Alikhan N.-F."/>
            <person name="Baker D."/>
            <person name="Gharbi K."/>
            <person name="Hall N."/>
            <person name="Watson M."/>
            <person name="Adriaenssens E.M."/>
            <person name="Foster-Nyarko E."/>
            <person name="Jarju S."/>
            <person name="Secka A."/>
            <person name="Antonio M."/>
            <person name="Oren A."/>
            <person name="Chaudhuri R."/>
            <person name="La Ragione R.M."/>
            <person name="Hildebrand F."/>
            <person name="Pallen M.J."/>
        </authorList>
    </citation>
    <scope>NUCLEOTIDE SEQUENCE [LARGE SCALE GENOMIC DNA]</scope>
    <source>
        <strain evidence="3 4">Re1</strain>
    </source>
</reference>
<dbReference type="InterPro" id="IPR005149">
    <property type="entry name" value="Tscrpt_reg_PadR_N"/>
</dbReference>
<evidence type="ECO:0000313" key="3">
    <source>
        <dbReference type="EMBL" id="MBD8011556.1"/>
    </source>
</evidence>
<organism evidence="3 4">
    <name type="scientific">Microbacterium commune</name>
    <dbReference type="NCBI Taxonomy" id="2762219"/>
    <lineage>
        <taxon>Bacteria</taxon>
        <taxon>Bacillati</taxon>
        <taxon>Actinomycetota</taxon>
        <taxon>Actinomycetes</taxon>
        <taxon>Micrococcales</taxon>
        <taxon>Microbacteriaceae</taxon>
        <taxon>Microbacterium</taxon>
    </lineage>
</organism>
<dbReference type="CDD" id="cd00090">
    <property type="entry name" value="HTH_ARSR"/>
    <property type="match status" value="1"/>
</dbReference>
<evidence type="ECO:0000259" key="2">
    <source>
        <dbReference type="Pfam" id="PF03551"/>
    </source>
</evidence>
<feature type="domain" description="Transcription regulator PadR N-terminal" evidence="2">
    <location>
        <begin position="15"/>
        <end position="83"/>
    </location>
</feature>
<sequence length="212" mass="22849">MSPAVFSHGDLRLYLLSLLAEAPQHGYGIIQALTDRTGGTYTPSAGTIYPRLAKLEEEGLVTKTVDGRTTIYAITDAGRAELSAREGDLAGIEQGLADSVRLIANEVRQSVQDAMRSLRADLATAAHEEQRAAKSRPRFDGMSGERATSREHLQRADASINAFRAQLRTDLRTHVARGGSLPASVVTELEHAMDEAARAVTRALSALPTDKQ</sequence>
<evidence type="ECO:0000256" key="1">
    <source>
        <dbReference type="SAM" id="MobiDB-lite"/>
    </source>
</evidence>
<name>A0ABR8W4H6_9MICO</name>
<dbReference type="Pfam" id="PF03551">
    <property type="entry name" value="PadR"/>
    <property type="match status" value="1"/>
</dbReference>
<dbReference type="RefSeq" id="WP_071642199.1">
    <property type="nucleotide sequence ID" value="NZ_JACSPX010000001.1"/>
</dbReference>
<dbReference type="Gene3D" id="1.10.10.10">
    <property type="entry name" value="Winged helix-like DNA-binding domain superfamily/Winged helix DNA-binding domain"/>
    <property type="match status" value="1"/>
</dbReference>
<dbReference type="PANTHER" id="PTHR43252">
    <property type="entry name" value="TRANSCRIPTIONAL REGULATOR YQJI"/>
    <property type="match status" value="1"/>
</dbReference>
<feature type="region of interest" description="Disordered" evidence="1">
    <location>
        <begin position="125"/>
        <end position="145"/>
    </location>
</feature>
<dbReference type="InterPro" id="IPR036390">
    <property type="entry name" value="WH_DNA-bd_sf"/>
</dbReference>
<comment type="caution">
    <text evidence="3">The sequence shown here is derived from an EMBL/GenBank/DDBJ whole genome shotgun (WGS) entry which is preliminary data.</text>
</comment>
<dbReference type="Proteomes" id="UP000611521">
    <property type="component" value="Unassembled WGS sequence"/>
</dbReference>
<evidence type="ECO:0000313" key="4">
    <source>
        <dbReference type="Proteomes" id="UP000611521"/>
    </source>
</evidence>
<protein>
    <submittedName>
        <fullName evidence="3">Helix-turn-helix transcriptional regulator</fullName>
    </submittedName>
</protein>
<accession>A0ABR8W4H6</accession>
<keyword evidence="4" id="KW-1185">Reference proteome</keyword>
<gene>
    <name evidence="3" type="ORF">H9633_04515</name>
</gene>
<dbReference type="PANTHER" id="PTHR43252:SF7">
    <property type="entry name" value="TRANSCRIPTIONAL REGULATOR YQJI"/>
    <property type="match status" value="1"/>
</dbReference>